<feature type="transmembrane region" description="Helical" evidence="9">
    <location>
        <begin position="79"/>
        <end position="98"/>
    </location>
</feature>
<feature type="transmembrane region" description="Helical" evidence="9">
    <location>
        <begin position="293"/>
        <end position="314"/>
    </location>
</feature>
<sequence length="322" mass="34620">MSAWWVLPAAYLVDRLIGDPRAIPHPVVGMGRAITRIEAAIRRRVPERRLKAAGLLLPVLVAGGAFALTWGLIWGLARISPWLAAAAEIWLIATTVAAKGLKDAGMDVYHCLRQDDLPAARRSLGMIVGRDTAHLESSEIARGAVETVAENIVDGVVSPLFYAILGGAPLAMAYRAVNTLDSMVGYKNEKYLNLGWASARLDDVANYLPARLTALMLIAVSKGLGLQAGRSYRTVRRDAASHPSPNSGYPESAVAGALGIRLGGENVYHGTASFRAYMGDKTRELVPDDIPKTAAMLMWVSNLFVLLGSAILLWRGGSLLWI</sequence>
<evidence type="ECO:0000313" key="11">
    <source>
        <dbReference type="Proteomes" id="UP000272464"/>
    </source>
</evidence>
<dbReference type="OrthoDB" id="9811967at2"/>
<organism evidence="10 11">
    <name type="scientific">Paenibacillus zeisoli</name>
    <dbReference type="NCBI Taxonomy" id="2496267"/>
    <lineage>
        <taxon>Bacteria</taxon>
        <taxon>Bacillati</taxon>
        <taxon>Bacillota</taxon>
        <taxon>Bacilli</taxon>
        <taxon>Bacillales</taxon>
        <taxon>Paenibacillaceae</taxon>
        <taxon>Paenibacillus</taxon>
    </lineage>
</organism>
<comment type="similarity">
    <text evidence="3 9">Belongs to the CobD/CbiB family.</text>
</comment>
<evidence type="ECO:0000256" key="9">
    <source>
        <dbReference type="HAMAP-Rule" id="MF_00024"/>
    </source>
</evidence>
<keyword evidence="8 9" id="KW-0472">Membrane</keyword>
<evidence type="ECO:0000256" key="7">
    <source>
        <dbReference type="ARBA" id="ARBA00022989"/>
    </source>
</evidence>
<evidence type="ECO:0000256" key="3">
    <source>
        <dbReference type="ARBA" id="ARBA00006263"/>
    </source>
</evidence>
<evidence type="ECO:0000256" key="6">
    <source>
        <dbReference type="ARBA" id="ARBA00022692"/>
    </source>
</evidence>
<dbReference type="GO" id="GO:0009236">
    <property type="term" value="P:cobalamin biosynthetic process"/>
    <property type="evidence" value="ECO:0007669"/>
    <property type="project" value="UniProtKB-UniRule"/>
</dbReference>
<dbReference type="EMBL" id="RZNX01000010">
    <property type="protein sequence ID" value="RUT28410.1"/>
    <property type="molecule type" value="Genomic_DNA"/>
</dbReference>
<evidence type="ECO:0000313" key="10">
    <source>
        <dbReference type="EMBL" id="RUT28410.1"/>
    </source>
</evidence>
<dbReference type="PANTHER" id="PTHR34308">
    <property type="entry name" value="COBALAMIN BIOSYNTHESIS PROTEIN CBIB"/>
    <property type="match status" value="1"/>
</dbReference>
<keyword evidence="7 9" id="KW-1133">Transmembrane helix</keyword>
<comment type="caution">
    <text evidence="9">Lacks conserved residue(s) required for the propagation of feature annotation.</text>
</comment>
<keyword evidence="6 9" id="KW-0812">Transmembrane</keyword>
<evidence type="ECO:0000256" key="4">
    <source>
        <dbReference type="ARBA" id="ARBA00022475"/>
    </source>
</evidence>
<comment type="function">
    <text evidence="9">Converts cobyric acid to cobinamide by the addition of aminopropanol on the F carboxylic group.</text>
</comment>
<evidence type="ECO:0000256" key="2">
    <source>
        <dbReference type="ARBA" id="ARBA00004953"/>
    </source>
</evidence>
<reference evidence="10 11" key="1">
    <citation type="submission" date="2018-12" db="EMBL/GenBank/DDBJ databases">
        <authorList>
            <person name="Sun L."/>
            <person name="Chen Z."/>
        </authorList>
    </citation>
    <scope>NUCLEOTIDE SEQUENCE [LARGE SCALE GENOMIC DNA]</scope>
    <source>
        <strain evidence="10 11">3-5-3</strain>
    </source>
</reference>
<protein>
    <recommendedName>
        <fullName evidence="9">Cobalamin biosynthesis protein CobD</fullName>
    </recommendedName>
</protein>
<name>A0A433X2W2_9BACL</name>
<dbReference type="HAMAP" id="MF_00024">
    <property type="entry name" value="CobD_CbiB"/>
    <property type="match status" value="1"/>
</dbReference>
<comment type="caution">
    <text evidence="10">The sequence shown here is derived from an EMBL/GenBank/DDBJ whole genome shotgun (WGS) entry which is preliminary data.</text>
</comment>
<keyword evidence="5 9" id="KW-0169">Cobalamin biosynthesis</keyword>
<proteinExistence type="inferred from homology"/>
<dbReference type="AlphaFoldDB" id="A0A433X2W2"/>
<dbReference type="RefSeq" id="WP_127200549.1">
    <property type="nucleotide sequence ID" value="NZ_RZNX01000010.1"/>
</dbReference>
<dbReference type="Proteomes" id="UP000272464">
    <property type="component" value="Unassembled WGS sequence"/>
</dbReference>
<gene>
    <name evidence="9 10" type="primary">cobD</name>
    <name evidence="10" type="ORF">EJP77_17495</name>
</gene>
<dbReference type="PANTHER" id="PTHR34308:SF1">
    <property type="entry name" value="COBALAMIN BIOSYNTHESIS PROTEIN CBIB"/>
    <property type="match status" value="1"/>
</dbReference>
<evidence type="ECO:0000256" key="8">
    <source>
        <dbReference type="ARBA" id="ARBA00023136"/>
    </source>
</evidence>
<dbReference type="UniPathway" id="UPA00148"/>
<dbReference type="GO" id="GO:0015420">
    <property type="term" value="F:ABC-type vitamin B12 transporter activity"/>
    <property type="evidence" value="ECO:0007669"/>
    <property type="project" value="UniProtKB-UniRule"/>
</dbReference>
<dbReference type="NCBIfam" id="TIGR00380">
    <property type="entry name" value="cobal_cbiB"/>
    <property type="match status" value="1"/>
</dbReference>
<dbReference type="InterPro" id="IPR004485">
    <property type="entry name" value="Cobalamin_biosynth_CobD/CbiB"/>
</dbReference>
<evidence type="ECO:0000256" key="1">
    <source>
        <dbReference type="ARBA" id="ARBA00004651"/>
    </source>
</evidence>
<keyword evidence="4 9" id="KW-1003">Cell membrane</keyword>
<dbReference type="GO" id="GO:0005886">
    <property type="term" value="C:plasma membrane"/>
    <property type="evidence" value="ECO:0007669"/>
    <property type="project" value="UniProtKB-SubCell"/>
</dbReference>
<comment type="pathway">
    <text evidence="2 9">Cofactor biosynthesis; adenosylcobalamin biosynthesis.</text>
</comment>
<keyword evidence="11" id="KW-1185">Reference proteome</keyword>
<evidence type="ECO:0000256" key="5">
    <source>
        <dbReference type="ARBA" id="ARBA00022573"/>
    </source>
</evidence>
<accession>A0A433X2W2</accession>
<dbReference type="GO" id="GO:0048472">
    <property type="term" value="F:threonine-phosphate decarboxylase activity"/>
    <property type="evidence" value="ECO:0007669"/>
    <property type="project" value="InterPro"/>
</dbReference>
<feature type="transmembrane region" description="Helical" evidence="9">
    <location>
        <begin position="52"/>
        <end position="73"/>
    </location>
</feature>
<comment type="subcellular location">
    <subcellularLocation>
        <location evidence="1 9">Cell membrane</location>
        <topology evidence="1 9">Multi-pass membrane protein</topology>
    </subcellularLocation>
</comment>
<dbReference type="Pfam" id="PF03186">
    <property type="entry name" value="CobD_Cbib"/>
    <property type="match status" value="1"/>
</dbReference>